<protein>
    <submittedName>
        <fullName evidence="3">Uncharacterized protein</fullName>
    </submittedName>
</protein>
<evidence type="ECO:0000313" key="4">
    <source>
        <dbReference type="Proteomes" id="UP001153269"/>
    </source>
</evidence>
<keyword evidence="2" id="KW-0812">Transmembrane</keyword>
<accession>A0A9N7VUQ5</accession>
<sequence>MDDEEERQKGRAKQAGEMGTKRNYRGGRERSEALPSGNSKHKTKVKKIQCRSKVKCLFLKGRRATESPAAELHQGVWRSPLTEALLNRGPLLRLRCCFVPDLQALRIPPPLLLCSLLCCHTSRTLHEKNTTAAPAHGRHSMSEGLKPSGPESHTSDARSTCQLHGCRTHRQLFTTSSSSSSFFSPSPFPKLTLSHGLLLPLLLLLLVLLLLV</sequence>
<keyword evidence="2" id="KW-1133">Transmembrane helix</keyword>
<organism evidence="3 4">
    <name type="scientific">Pleuronectes platessa</name>
    <name type="common">European plaice</name>
    <dbReference type="NCBI Taxonomy" id="8262"/>
    <lineage>
        <taxon>Eukaryota</taxon>
        <taxon>Metazoa</taxon>
        <taxon>Chordata</taxon>
        <taxon>Craniata</taxon>
        <taxon>Vertebrata</taxon>
        <taxon>Euteleostomi</taxon>
        <taxon>Actinopterygii</taxon>
        <taxon>Neopterygii</taxon>
        <taxon>Teleostei</taxon>
        <taxon>Neoteleostei</taxon>
        <taxon>Acanthomorphata</taxon>
        <taxon>Carangaria</taxon>
        <taxon>Pleuronectiformes</taxon>
        <taxon>Pleuronectoidei</taxon>
        <taxon>Pleuronectidae</taxon>
        <taxon>Pleuronectes</taxon>
    </lineage>
</organism>
<feature type="region of interest" description="Disordered" evidence="1">
    <location>
        <begin position="1"/>
        <end position="46"/>
    </location>
</feature>
<dbReference type="EMBL" id="CADEAL010004281">
    <property type="protein sequence ID" value="CAB1456020.1"/>
    <property type="molecule type" value="Genomic_DNA"/>
</dbReference>
<dbReference type="Proteomes" id="UP001153269">
    <property type="component" value="Unassembled WGS sequence"/>
</dbReference>
<comment type="caution">
    <text evidence="3">The sequence shown here is derived from an EMBL/GenBank/DDBJ whole genome shotgun (WGS) entry which is preliminary data.</text>
</comment>
<evidence type="ECO:0000313" key="3">
    <source>
        <dbReference type="EMBL" id="CAB1456020.1"/>
    </source>
</evidence>
<feature type="transmembrane region" description="Helical" evidence="2">
    <location>
        <begin position="191"/>
        <end position="211"/>
    </location>
</feature>
<evidence type="ECO:0000256" key="1">
    <source>
        <dbReference type="SAM" id="MobiDB-lite"/>
    </source>
</evidence>
<evidence type="ECO:0000256" key="2">
    <source>
        <dbReference type="SAM" id="Phobius"/>
    </source>
</evidence>
<proteinExistence type="predicted"/>
<dbReference type="AlphaFoldDB" id="A0A9N7VUQ5"/>
<keyword evidence="4" id="KW-1185">Reference proteome</keyword>
<reference evidence="3" key="1">
    <citation type="submission" date="2020-03" db="EMBL/GenBank/DDBJ databases">
        <authorList>
            <person name="Weist P."/>
        </authorList>
    </citation>
    <scope>NUCLEOTIDE SEQUENCE</scope>
</reference>
<name>A0A9N7VUQ5_PLEPL</name>
<keyword evidence="2" id="KW-0472">Membrane</keyword>
<gene>
    <name evidence="3" type="ORF">PLEPLA_LOCUS43801</name>
</gene>
<feature type="region of interest" description="Disordered" evidence="1">
    <location>
        <begin position="130"/>
        <end position="158"/>
    </location>
</feature>